<keyword evidence="1" id="KW-0812">Transmembrane</keyword>
<accession>A0A8S5N239</accession>
<organism evidence="2">
    <name type="scientific">Caudovirales sp. ctikv1</name>
    <dbReference type="NCBI Taxonomy" id="2826781"/>
    <lineage>
        <taxon>Viruses</taxon>
        <taxon>Duplodnaviria</taxon>
        <taxon>Heunggongvirae</taxon>
        <taxon>Uroviricota</taxon>
        <taxon>Caudoviricetes</taxon>
    </lineage>
</organism>
<keyword evidence="1" id="KW-1133">Transmembrane helix</keyword>
<evidence type="ECO:0000313" key="2">
    <source>
        <dbReference type="EMBL" id="DAD88733.1"/>
    </source>
</evidence>
<evidence type="ECO:0000256" key="1">
    <source>
        <dbReference type="SAM" id="Phobius"/>
    </source>
</evidence>
<proteinExistence type="predicted"/>
<reference evidence="2" key="1">
    <citation type="journal article" date="2021" name="Proc. Natl. Acad. Sci. U.S.A.">
        <title>A Catalog of Tens of Thousands of Viruses from Human Metagenomes Reveals Hidden Associations with Chronic Diseases.</title>
        <authorList>
            <person name="Tisza M.J."/>
            <person name="Buck C.B."/>
        </authorList>
    </citation>
    <scope>NUCLEOTIDE SEQUENCE</scope>
    <source>
        <strain evidence="2">Ctikv1</strain>
    </source>
</reference>
<protein>
    <submittedName>
        <fullName evidence="2">Uncharacterized protein</fullName>
    </submittedName>
</protein>
<sequence>MLAIVIIVRKIGALSSPCGYSLLIAVITAVASWMIAITKGSHFFIFFLNFFNGITSFLMSIL</sequence>
<keyword evidence="1" id="KW-0472">Membrane</keyword>
<dbReference type="EMBL" id="BK015046">
    <property type="protein sequence ID" value="DAD88733.1"/>
    <property type="molecule type" value="Genomic_DNA"/>
</dbReference>
<feature type="transmembrane region" description="Helical" evidence="1">
    <location>
        <begin position="43"/>
        <end position="61"/>
    </location>
</feature>
<name>A0A8S5N239_9CAUD</name>
<feature type="transmembrane region" description="Helical" evidence="1">
    <location>
        <begin position="20"/>
        <end position="37"/>
    </location>
</feature>